<reference evidence="1 2" key="1">
    <citation type="submission" date="2015-05" db="EMBL/GenBank/DDBJ databases">
        <title>Complete genome sequence of Corynebacterium epidermidicanis DSM 45586, isolated from the skin of a dog suffering from pruritus.</title>
        <authorList>
            <person name="Ruckert C."/>
            <person name="Albersmeier A."/>
            <person name="Winkler A."/>
            <person name="Tauch A."/>
        </authorList>
    </citation>
    <scope>NUCLEOTIDE SEQUENCE [LARGE SCALE GENOMIC DNA]</scope>
    <source>
        <strain evidence="1 2">DSM 45586</strain>
    </source>
</reference>
<evidence type="ECO:0000313" key="2">
    <source>
        <dbReference type="Proteomes" id="UP000035368"/>
    </source>
</evidence>
<organism evidence="1 2">
    <name type="scientific">Corynebacterium epidermidicanis</name>
    <dbReference type="NCBI Taxonomy" id="1050174"/>
    <lineage>
        <taxon>Bacteria</taxon>
        <taxon>Bacillati</taxon>
        <taxon>Actinomycetota</taxon>
        <taxon>Actinomycetes</taxon>
        <taxon>Mycobacteriales</taxon>
        <taxon>Corynebacteriaceae</taxon>
        <taxon>Corynebacterium</taxon>
    </lineage>
</organism>
<sequence length="115" mass="12871">MSGYKTWPFEALPVARQKKPIPAPGLARVEGSHIMRHNLNLNLGTQVDREKVVGLRNITLRERFARFLLGDKKKFTIVVPGDSVDQVTITQKPEDDLMALADAVMRHPAGKKQEA</sequence>
<name>A0A0G3GP38_9CORY</name>
<dbReference type="EMBL" id="CP011541">
    <property type="protein sequence ID" value="AKK02996.1"/>
    <property type="molecule type" value="Genomic_DNA"/>
</dbReference>
<gene>
    <name evidence="1" type="ORF">CEPID_05655</name>
</gene>
<dbReference type="AlphaFoldDB" id="A0A0G3GP38"/>
<dbReference type="Proteomes" id="UP000035368">
    <property type="component" value="Chromosome"/>
</dbReference>
<dbReference type="PATRIC" id="fig|1050174.4.peg.1143"/>
<keyword evidence="2" id="KW-1185">Reference proteome</keyword>
<dbReference type="STRING" id="1050174.CEPID_05655"/>
<protein>
    <submittedName>
        <fullName evidence="1">Uncharacterized protein</fullName>
    </submittedName>
</protein>
<accession>A0A0G3GP38</accession>
<evidence type="ECO:0000313" key="1">
    <source>
        <dbReference type="EMBL" id="AKK02996.1"/>
    </source>
</evidence>
<dbReference type="KEGG" id="cei:CEPID_05655"/>
<proteinExistence type="predicted"/>